<proteinExistence type="predicted"/>
<evidence type="ECO:0000313" key="2">
    <source>
        <dbReference type="EMBL" id="KAH8028021.1"/>
    </source>
</evidence>
<organism evidence="2 3">
    <name type="scientific">Rhipicephalus microplus</name>
    <name type="common">Cattle tick</name>
    <name type="synonym">Boophilus microplus</name>
    <dbReference type="NCBI Taxonomy" id="6941"/>
    <lineage>
        <taxon>Eukaryota</taxon>
        <taxon>Metazoa</taxon>
        <taxon>Ecdysozoa</taxon>
        <taxon>Arthropoda</taxon>
        <taxon>Chelicerata</taxon>
        <taxon>Arachnida</taxon>
        <taxon>Acari</taxon>
        <taxon>Parasitiformes</taxon>
        <taxon>Ixodida</taxon>
        <taxon>Ixodoidea</taxon>
        <taxon>Ixodidae</taxon>
        <taxon>Rhipicephalinae</taxon>
        <taxon>Rhipicephalus</taxon>
        <taxon>Boophilus</taxon>
    </lineage>
</organism>
<feature type="region of interest" description="Disordered" evidence="1">
    <location>
        <begin position="117"/>
        <end position="136"/>
    </location>
</feature>
<sequence>MPPDAIHIVGLPKTLVDFTKLPPWQLYEALLKATSLPDQAPASRDKVQVHPTNNTFILSVREPSEHKPTVASRHCRWESGPSNFTSLPRPATHQRKQLTKSHNRSSHQSFVPIAHRPKSSCTSLSASRSSNESTILDPTTVAGPGLGPGPSPGHLLGPCVSKSSAQKQLHRLLDCYRGTDAELLEELARHYVNLAPPNAPLERFGNSQGKDV</sequence>
<evidence type="ECO:0000313" key="3">
    <source>
        <dbReference type="Proteomes" id="UP000821866"/>
    </source>
</evidence>
<feature type="compositionally biased region" description="Low complexity" evidence="1">
    <location>
        <begin position="119"/>
        <end position="130"/>
    </location>
</feature>
<dbReference type="EMBL" id="JABSTU010000006">
    <property type="protein sequence ID" value="KAH8028021.1"/>
    <property type="molecule type" value="Genomic_DNA"/>
</dbReference>
<keyword evidence="3" id="KW-1185">Reference proteome</keyword>
<name>A0A9J6E1I5_RHIMP</name>
<feature type="compositionally biased region" description="Basic residues" evidence="1">
    <location>
        <begin position="92"/>
        <end position="105"/>
    </location>
</feature>
<reference evidence="2" key="1">
    <citation type="journal article" date="2020" name="Cell">
        <title>Large-Scale Comparative Analyses of Tick Genomes Elucidate Their Genetic Diversity and Vector Capacities.</title>
        <authorList>
            <consortium name="Tick Genome and Microbiome Consortium (TIGMIC)"/>
            <person name="Jia N."/>
            <person name="Wang J."/>
            <person name="Shi W."/>
            <person name="Du L."/>
            <person name="Sun Y."/>
            <person name="Zhan W."/>
            <person name="Jiang J.F."/>
            <person name="Wang Q."/>
            <person name="Zhang B."/>
            <person name="Ji P."/>
            <person name="Bell-Sakyi L."/>
            <person name="Cui X.M."/>
            <person name="Yuan T.T."/>
            <person name="Jiang B.G."/>
            <person name="Yang W.F."/>
            <person name="Lam T.T."/>
            <person name="Chang Q.C."/>
            <person name="Ding S.J."/>
            <person name="Wang X.J."/>
            <person name="Zhu J.G."/>
            <person name="Ruan X.D."/>
            <person name="Zhao L."/>
            <person name="Wei J.T."/>
            <person name="Ye R.Z."/>
            <person name="Que T.C."/>
            <person name="Du C.H."/>
            <person name="Zhou Y.H."/>
            <person name="Cheng J.X."/>
            <person name="Dai P.F."/>
            <person name="Guo W.B."/>
            <person name="Han X.H."/>
            <person name="Huang E.J."/>
            <person name="Li L.F."/>
            <person name="Wei W."/>
            <person name="Gao Y.C."/>
            <person name="Liu J.Z."/>
            <person name="Shao H.Z."/>
            <person name="Wang X."/>
            <person name="Wang C.C."/>
            <person name="Yang T.C."/>
            <person name="Huo Q.B."/>
            <person name="Li W."/>
            <person name="Chen H.Y."/>
            <person name="Chen S.E."/>
            <person name="Zhou L.G."/>
            <person name="Ni X.B."/>
            <person name="Tian J.H."/>
            <person name="Sheng Y."/>
            <person name="Liu T."/>
            <person name="Pan Y.S."/>
            <person name="Xia L.Y."/>
            <person name="Li J."/>
            <person name="Zhao F."/>
            <person name="Cao W.C."/>
        </authorList>
    </citation>
    <scope>NUCLEOTIDE SEQUENCE</scope>
    <source>
        <strain evidence="2">Rmic-2018</strain>
    </source>
</reference>
<accession>A0A9J6E1I5</accession>
<reference evidence="2" key="2">
    <citation type="submission" date="2021-09" db="EMBL/GenBank/DDBJ databases">
        <authorList>
            <person name="Jia N."/>
            <person name="Wang J."/>
            <person name="Shi W."/>
            <person name="Du L."/>
            <person name="Sun Y."/>
            <person name="Zhan W."/>
            <person name="Jiang J."/>
            <person name="Wang Q."/>
            <person name="Zhang B."/>
            <person name="Ji P."/>
            <person name="Sakyi L.B."/>
            <person name="Cui X."/>
            <person name="Yuan T."/>
            <person name="Jiang B."/>
            <person name="Yang W."/>
            <person name="Lam T.T.-Y."/>
            <person name="Chang Q."/>
            <person name="Ding S."/>
            <person name="Wang X."/>
            <person name="Zhu J."/>
            <person name="Ruan X."/>
            <person name="Zhao L."/>
            <person name="Wei J."/>
            <person name="Que T."/>
            <person name="Du C."/>
            <person name="Cheng J."/>
            <person name="Dai P."/>
            <person name="Han X."/>
            <person name="Huang E."/>
            <person name="Gao Y."/>
            <person name="Liu J."/>
            <person name="Shao H."/>
            <person name="Ye R."/>
            <person name="Li L."/>
            <person name="Wei W."/>
            <person name="Wang X."/>
            <person name="Wang C."/>
            <person name="Huo Q."/>
            <person name="Li W."/>
            <person name="Guo W."/>
            <person name="Chen H."/>
            <person name="Chen S."/>
            <person name="Zhou L."/>
            <person name="Zhou L."/>
            <person name="Ni X."/>
            <person name="Tian J."/>
            <person name="Zhou Y."/>
            <person name="Sheng Y."/>
            <person name="Liu T."/>
            <person name="Pan Y."/>
            <person name="Xia L."/>
            <person name="Li J."/>
            <person name="Zhao F."/>
            <person name="Cao W."/>
        </authorList>
    </citation>
    <scope>NUCLEOTIDE SEQUENCE</scope>
    <source>
        <strain evidence="2">Rmic-2018</strain>
        <tissue evidence="2">Larvae</tissue>
    </source>
</reference>
<evidence type="ECO:0000256" key="1">
    <source>
        <dbReference type="SAM" id="MobiDB-lite"/>
    </source>
</evidence>
<feature type="region of interest" description="Disordered" evidence="1">
    <location>
        <begin position="76"/>
        <end position="109"/>
    </location>
</feature>
<dbReference type="Proteomes" id="UP000821866">
    <property type="component" value="Chromosome 4"/>
</dbReference>
<comment type="caution">
    <text evidence="2">The sequence shown here is derived from an EMBL/GenBank/DDBJ whole genome shotgun (WGS) entry which is preliminary data.</text>
</comment>
<protein>
    <submittedName>
        <fullName evidence="2">Uncharacterized protein</fullName>
    </submittedName>
</protein>
<gene>
    <name evidence="2" type="ORF">HPB51_012607</name>
</gene>
<dbReference type="AlphaFoldDB" id="A0A9J6E1I5"/>